<dbReference type="KEGG" id="vg:912211"/>
<dbReference type="EMBL" id="AF270937">
    <property type="protein sequence ID" value="AAG27375.1"/>
    <property type="molecule type" value="Genomic_DNA"/>
</dbReference>
<reference evidence="1 9" key="1">
    <citation type="journal article" date="2000" name="Virology">
        <title>Sequence analysis of the Plutella xylostella granulovirus genome.</title>
        <authorList>
            <person name="Hashimoto Y."/>
            <person name="Hayakawa T."/>
            <person name="Ueno Y."/>
            <person name="Fujita T."/>
            <person name="Sano Y."/>
            <person name="Matsumoto T."/>
        </authorList>
    </citation>
    <scope>NUCLEOTIDE SEQUENCE [LARGE SCALE GENOMIC DNA]</scope>
    <source>
        <strain evidence="1 9">K1</strain>
    </source>
</reference>
<proteinExistence type="predicted"/>
<dbReference type="GeneID" id="912211"/>
<evidence type="ECO:0000313" key="8">
    <source>
        <dbReference type="EMBL" id="QKV50236.1"/>
    </source>
</evidence>
<dbReference type="EMBL" id="MN099286">
    <property type="protein sequence ID" value="QKV50236.1"/>
    <property type="molecule type" value="Genomic_DNA"/>
</dbReference>
<evidence type="ECO:0000313" key="2">
    <source>
        <dbReference type="EMBL" id="AMQ35687.1"/>
    </source>
</evidence>
<dbReference type="RefSeq" id="NP_068296.1">
    <property type="nucleotide sequence ID" value="NC_002593.1"/>
</dbReference>
<dbReference type="EMBL" id="KU529792">
    <property type="protein sequence ID" value="AMQ35804.1"/>
    <property type="molecule type" value="Genomic_DNA"/>
</dbReference>
<evidence type="ECO:0000313" key="9">
    <source>
        <dbReference type="Proteomes" id="UP000201310"/>
    </source>
</evidence>
<evidence type="ECO:0000313" key="3">
    <source>
        <dbReference type="EMBL" id="AMQ35804.1"/>
    </source>
</evidence>
<protein>
    <submittedName>
        <fullName evidence="2 6">ORF75 protein</fullName>
    </submittedName>
    <submittedName>
        <fullName evidence="3">PxGV-Korf75 protein</fullName>
    </submittedName>
    <submittedName>
        <fullName evidence="4">PxGV-Morf75 protein</fullName>
    </submittedName>
    <submittedName>
        <fullName evidence="5">PxGV-Torf75 protein</fullName>
    </submittedName>
    <submittedName>
        <fullName evidence="1">PxORF77 peptide</fullName>
    </submittedName>
</protein>
<accession>Q9DVV6</accession>
<evidence type="ECO:0000313" key="5">
    <source>
        <dbReference type="EMBL" id="AMQ36038.1"/>
    </source>
</evidence>
<dbReference type="EMBL" id="KU529793">
    <property type="protein sequence ID" value="AMQ35921.1"/>
    <property type="molecule type" value="Genomic_DNA"/>
</dbReference>
<evidence type="ECO:0000313" key="6">
    <source>
        <dbReference type="EMBL" id="QKV50000.1"/>
    </source>
</evidence>
<keyword evidence="9" id="KW-1185">Reference proteome</keyword>
<organism evidence="1 9">
    <name type="scientific">Plutella xylostella granulovirus</name>
    <dbReference type="NCBI Taxonomy" id="98383"/>
    <lineage>
        <taxon>Viruses</taxon>
        <taxon>Viruses incertae sedis</taxon>
        <taxon>Naldaviricetes</taxon>
        <taxon>Lefavirales</taxon>
        <taxon>Baculoviridae</taxon>
        <taxon>Betabaculovirus</taxon>
        <taxon>Betabaculovirus pluxylostellae</taxon>
    </lineage>
</organism>
<evidence type="ECO:0000313" key="7">
    <source>
        <dbReference type="EMBL" id="QKV50118.1"/>
    </source>
</evidence>
<dbReference type="EMBL" id="KU529794">
    <property type="protein sequence ID" value="AMQ36038.1"/>
    <property type="molecule type" value="Genomic_DNA"/>
</dbReference>
<dbReference type="EMBL" id="MN099284">
    <property type="protein sequence ID" value="QKV50000.1"/>
    <property type="molecule type" value="Genomic_DNA"/>
</dbReference>
<evidence type="ECO:0000313" key="1">
    <source>
        <dbReference type="EMBL" id="AAG27375.1"/>
    </source>
</evidence>
<dbReference type="EMBL" id="MN099285">
    <property type="protein sequence ID" value="QKV50118.1"/>
    <property type="molecule type" value="Genomic_DNA"/>
</dbReference>
<dbReference type="EMBL" id="KU529791">
    <property type="protein sequence ID" value="AMQ35687.1"/>
    <property type="molecule type" value="Genomic_DNA"/>
</dbReference>
<reference evidence="6" key="3">
    <citation type="submission" date="2019-06" db="EMBL/GenBank/DDBJ databases">
        <title>Plutella xylostella granulovirus.</title>
        <authorList>
            <person name="Li L."/>
            <person name="Zhang M."/>
        </authorList>
    </citation>
    <scope>NUCLEOTIDE SEQUENCE</scope>
    <source>
        <strain evidence="7">PlxyGV_B</strain>
        <strain evidence="8">PlxyGV_NW</strain>
        <strain evidence="6">PlxyGV_W</strain>
    </source>
</reference>
<name>Q9DVV6_9BBAC</name>
<reference evidence="2" key="2">
    <citation type="submission" date="2016-01" db="EMBL/GenBank/DDBJ databases">
        <title>Complete Genome Sequences of Four Plutella xylostella Granulovirus Isolates.</title>
        <authorList>
            <person name="Spence R.J."/>
            <person name="Noune C."/>
            <person name="Hauxwell C."/>
        </authorList>
    </citation>
    <scope>NUCLEOTIDE SEQUENCE</scope>
    <source>
        <strain evidence="2">PxGV_C</strain>
        <strain evidence="3">PxGV_K</strain>
        <strain evidence="4">PxGV_M</strain>
        <strain evidence="5">PxGV_T</strain>
    </source>
</reference>
<gene>
    <name evidence="1" type="primary">Pxorf77</name>
    <name evidence="6" type="synonym">ORF75</name>
    <name evidence="2" type="synonym">PxGV-Corf75</name>
    <name evidence="3" type="synonym">PxGV-Korf75</name>
    <name evidence="4" type="synonym">PxGV-Morf75</name>
    <name evidence="5" type="synonym">PxGV-Torf75</name>
</gene>
<evidence type="ECO:0000313" key="4">
    <source>
        <dbReference type="EMBL" id="AMQ35921.1"/>
    </source>
</evidence>
<dbReference type="Proteomes" id="UP000201310">
    <property type="component" value="Segment"/>
</dbReference>
<sequence>MHFVTTKIIKNIWCEDSLHFDSSTICKSCFLVDKDYNKKCKYLVSRVYYGDDCEKEYCEYCGECLSVEMEDACRVCDQDDWLNEVFIDHPKRISGVASVCAENVISDPAHSPVKRSAIGKIFKKSNRVCRKLKFN</sequence>